<dbReference type="RefSeq" id="WP_150384926.1">
    <property type="nucleotide sequence ID" value="NZ_BAAAFS010000002.1"/>
</dbReference>
<proteinExistence type="predicted"/>
<feature type="domain" description="OLD protein-like TOPRIM" evidence="2">
    <location>
        <begin position="394"/>
        <end position="460"/>
    </location>
</feature>
<gene>
    <name evidence="3" type="ORF">F4V73_11315</name>
</gene>
<dbReference type="InterPro" id="IPR051396">
    <property type="entry name" value="Bact_Antivir_Def_Nuclease"/>
</dbReference>
<feature type="domain" description="ATPase AAA-type core" evidence="1">
    <location>
        <begin position="28"/>
        <end position="335"/>
    </location>
</feature>
<dbReference type="InterPro" id="IPR027417">
    <property type="entry name" value="P-loop_NTPase"/>
</dbReference>
<evidence type="ECO:0000259" key="1">
    <source>
        <dbReference type="Pfam" id="PF13304"/>
    </source>
</evidence>
<evidence type="ECO:0000313" key="4">
    <source>
        <dbReference type="Proteomes" id="UP000322181"/>
    </source>
</evidence>
<dbReference type="AlphaFoldDB" id="A0A5M9R7Z0"/>
<sequence>MSVYIKSLDINNYLSCKNTSFELSPFTPLVGYNNAGKSNILSAIKWLLEKRTLSIEETFNNKECEVSVSATIEGIDDDALALITSDNRKKISPYISEGTIKVRRIQRKISGAKAADIKFEVFDTNKNPSLWVSNPGGIEESIKNIFPEIIHIKAMTDAVEDSTKNKTSSTIGKLLSQIIESVQEIHATEFNNSIRRLSDLLAYDGSERFKTINETDNGINEIIGSYFPDISVKIHFPTPSLEEIFKSGTLKVFEHGKDIRDMSMFGHGSQRTIQMALIQYLAKIKSNSSTKKNPNILLLIDEPELYLHPTAVELLREALIILSKNGYQVIITTHSGLMITSKQANIAVLVRKSKERCTETRKTLKQAIAEKMKDTKEAHHFDKIFSLTNSSQILFSEKVIIVEGKTELKVIDPIYRVIKGNSLGANKIALLSIDGKTAIKRTKEILNCLDVPHRVITDLDYITSAIAHGYIEKECPDIMDIKATFIKMQNEKPDEIKIDKTTGFPSNIKNGNTAAYAFSCLAKHPDAIIPISNIKKKLKDDNIYIWSHGAIEDVFGFDEKNESEWFDFKSKLDDSKHDDWKMIVENSDDIEGFINWI</sequence>
<comment type="caution">
    <text evidence="3">The sequence shown here is derived from an EMBL/GenBank/DDBJ whole genome shotgun (WGS) entry which is preliminary data.</text>
</comment>
<dbReference type="Gene3D" id="3.40.50.300">
    <property type="entry name" value="P-loop containing nucleotide triphosphate hydrolases"/>
    <property type="match status" value="1"/>
</dbReference>
<dbReference type="InterPro" id="IPR034139">
    <property type="entry name" value="TOPRIM_OLD"/>
</dbReference>
<protein>
    <submittedName>
        <fullName evidence="3">AAA family ATPase</fullName>
    </submittedName>
</protein>
<dbReference type="Pfam" id="PF13304">
    <property type="entry name" value="AAA_21"/>
    <property type="match status" value="1"/>
</dbReference>
<dbReference type="GO" id="GO:0016887">
    <property type="term" value="F:ATP hydrolysis activity"/>
    <property type="evidence" value="ECO:0007669"/>
    <property type="project" value="InterPro"/>
</dbReference>
<dbReference type="PANTHER" id="PTHR43581">
    <property type="entry name" value="ATP/GTP PHOSPHATASE"/>
    <property type="match status" value="1"/>
</dbReference>
<organism evidence="3 4">
    <name type="scientific">Morganella psychrotolerans</name>
    <dbReference type="NCBI Taxonomy" id="368603"/>
    <lineage>
        <taxon>Bacteria</taxon>
        <taxon>Pseudomonadati</taxon>
        <taxon>Pseudomonadota</taxon>
        <taxon>Gammaproteobacteria</taxon>
        <taxon>Enterobacterales</taxon>
        <taxon>Morganellaceae</taxon>
        <taxon>Morganella</taxon>
    </lineage>
</organism>
<accession>A0A5M9R7Z0</accession>
<reference evidence="3 4" key="1">
    <citation type="submission" date="2019-09" db="EMBL/GenBank/DDBJ databases">
        <title>Draft genome sequence of various Type strains from the CCUG.</title>
        <authorList>
            <person name="Pineiro-Iglesias B."/>
            <person name="Tunovic T."/>
            <person name="Unosson C."/>
            <person name="Inganas E."/>
            <person name="Ohlen M."/>
            <person name="Cardew S."/>
            <person name="Jensie-Markopoulos S."/>
            <person name="Salva-Serra F."/>
            <person name="Jaen-Luchoro D."/>
            <person name="Karlsson R."/>
            <person name="Svensson-Stadler L."/>
            <person name="Chun J."/>
            <person name="Moore E."/>
        </authorList>
    </citation>
    <scope>NUCLEOTIDE SEQUENCE [LARGE SCALE GENOMIC DNA]</scope>
    <source>
        <strain evidence="3 4">CCUG 53682T</strain>
    </source>
</reference>
<evidence type="ECO:0000259" key="2">
    <source>
        <dbReference type="Pfam" id="PF20469"/>
    </source>
</evidence>
<dbReference type="InterPro" id="IPR003959">
    <property type="entry name" value="ATPase_AAA_core"/>
</dbReference>
<dbReference type="EMBL" id="VXKB01000002">
    <property type="protein sequence ID" value="KAA8715545.1"/>
    <property type="molecule type" value="Genomic_DNA"/>
</dbReference>
<dbReference type="CDD" id="cd00267">
    <property type="entry name" value="ABC_ATPase"/>
    <property type="match status" value="1"/>
</dbReference>
<evidence type="ECO:0000313" key="3">
    <source>
        <dbReference type="EMBL" id="KAA8715545.1"/>
    </source>
</evidence>
<dbReference type="SUPFAM" id="SSF52540">
    <property type="entry name" value="P-loop containing nucleoside triphosphate hydrolases"/>
    <property type="match status" value="1"/>
</dbReference>
<name>A0A5M9R7Z0_9GAMM</name>
<dbReference type="Proteomes" id="UP000322181">
    <property type="component" value="Unassembled WGS sequence"/>
</dbReference>
<dbReference type="Pfam" id="PF20469">
    <property type="entry name" value="OLD-like_TOPRIM"/>
    <property type="match status" value="1"/>
</dbReference>
<dbReference type="PANTHER" id="PTHR43581:SF4">
    <property type="entry name" value="ATP_GTP PHOSPHATASE"/>
    <property type="match status" value="1"/>
</dbReference>
<dbReference type="GO" id="GO:0005524">
    <property type="term" value="F:ATP binding"/>
    <property type="evidence" value="ECO:0007669"/>
    <property type="project" value="InterPro"/>
</dbReference>
<dbReference type="CDD" id="cd01026">
    <property type="entry name" value="TOPRIM_OLD"/>
    <property type="match status" value="1"/>
</dbReference>